<proteinExistence type="predicted"/>
<dbReference type="Pfam" id="PF13635">
    <property type="entry name" value="DUF4143"/>
    <property type="match status" value="1"/>
</dbReference>
<dbReference type="SUPFAM" id="SSF52540">
    <property type="entry name" value="P-loop containing nucleoside triphosphate hydrolases"/>
    <property type="match status" value="1"/>
</dbReference>
<feature type="domain" description="AAA" evidence="1">
    <location>
        <begin position="17"/>
        <end position="152"/>
    </location>
</feature>
<reference evidence="4" key="1">
    <citation type="journal article" date="2019" name="Int. J. Syst. Evol. Microbiol.">
        <title>The Global Catalogue of Microorganisms (GCM) 10K type strain sequencing project: providing services to taxonomists for standard genome sequencing and annotation.</title>
        <authorList>
            <consortium name="The Broad Institute Genomics Platform"/>
            <consortium name="The Broad Institute Genome Sequencing Center for Infectious Disease"/>
            <person name="Wu L."/>
            <person name="Ma J."/>
        </authorList>
    </citation>
    <scope>NUCLEOTIDE SEQUENCE [LARGE SCALE GENOMIC DNA]</scope>
    <source>
        <strain evidence="4">CCM 8604</strain>
    </source>
</reference>
<sequence length="429" mass="48713">MKRFLLEELKRWKSKRNRKPLILNGARQVGKTWLLREFGRTCFDSVAYISLDNNVAARTLFDDDFDVQRIITGLSLLADVKIEPGKTLIILDEIQSAPHALTALKYFCENAPEYVVAAAGSLLGLTVHEGSGYPVGKVDTLELYPLNFVEFLEAAGQERLANVVLSDDEVLINAVSDRLISQLKTYYIIGGMPAVVSNFIQTFDFDSSREIQSQILLDYERDFAKHIPSAYIQRTLEVWHSIPAHLSQENKRFVFGHIRSGARASQYDEALLWLENAGLIYRVKRISKPALPLGAYAEANFYKVFLLDVGLLCAMSQLDPSTILEGSTIYTEFRGAFTEQYVCQQLISQCGLTPYYWSADNSRGEIDFIVQRGNAIYPIEVKAEENLRAKSLRAFSQRYPQVEPIRTSLSPFRREDWMRNVPLYALHAV</sequence>
<dbReference type="Pfam" id="PF13173">
    <property type="entry name" value="AAA_14"/>
    <property type="match status" value="1"/>
</dbReference>
<dbReference type="EMBL" id="JBHTHQ010000011">
    <property type="protein sequence ID" value="MFD0704438.1"/>
    <property type="molecule type" value="Genomic_DNA"/>
</dbReference>
<feature type="domain" description="DUF4143" evidence="2">
    <location>
        <begin position="220"/>
        <end position="383"/>
    </location>
</feature>
<dbReference type="SUPFAM" id="SSF52980">
    <property type="entry name" value="Restriction endonuclease-like"/>
    <property type="match status" value="1"/>
</dbReference>
<keyword evidence="4" id="KW-1185">Reference proteome</keyword>
<name>A0ABW2Y2E7_9BIFI</name>
<dbReference type="Proteomes" id="UP001597036">
    <property type="component" value="Unassembled WGS sequence"/>
</dbReference>
<evidence type="ECO:0000313" key="4">
    <source>
        <dbReference type="Proteomes" id="UP001597036"/>
    </source>
</evidence>
<evidence type="ECO:0000259" key="1">
    <source>
        <dbReference type="Pfam" id="PF13173"/>
    </source>
</evidence>
<gene>
    <name evidence="3" type="ORF">ACFQY8_01555</name>
</gene>
<evidence type="ECO:0000313" key="3">
    <source>
        <dbReference type="EMBL" id="MFD0704438.1"/>
    </source>
</evidence>
<accession>A0ABW2Y2E7</accession>
<dbReference type="InterPro" id="IPR025420">
    <property type="entry name" value="DUF4143"/>
</dbReference>
<dbReference type="InterPro" id="IPR041682">
    <property type="entry name" value="AAA_14"/>
</dbReference>
<dbReference type="GO" id="GO:0005524">
    <property type="term" value="F:ATP binding"/>
    <property type="evidence" value="ECO:0007669"/>
    <property type="project" value="UniProtKB-KW"/>
</dbReference>
<dbReference type="InterPro" id="IPR011335">
    <property type="entry name" value="Restrct_endonuc-II-like"/>
</dbReference>
<organism evidence="3 4">
    <name type="scientific">Alloscardovia venturai</name>
    <dbReference type="NCBI Taxonomy" id="1769421"/>
    <lineage>
        <taxon>Bacteria</taxon>
        <taxon>Bacillati</taxon>
        <taxon>Actinomycetota</taxon>
        <taxon>Actinomycetes</taxon>
        <taxon>Bifidobacteriales</taxon>
        <taxon>Bifidobacteriaceae</taxon>
        <taxon>Alloscardovia</taxon>
    </lineage>
</organism>
<protein>
    <submittedName>
        <fullName evidence="3">ATP-binding protein</fullName>
    </submittedName>
</protein>
<evidence type="ECO:0000259" key="2">
    <source>
        <dbReference type="Pfam" id="PF13635"/>
    </source>
</evidence>
<dbReference type="PANTHER" id="PTHR33295:SF7">
    <property type="entry name" value="ATPASE"/>
    <property type="match status" value="1"/>
</dbReference>
<keyword evidence="3" id="KW-0067">ATP-binding</keyword>
<dbReference type="RefSeq" id="WP_377937940.1">
    <property type="nucleotide sequence ID" value="NZ_JBHTHQ010000011.1"/>
</dbReference>
<dbReference type="InterPro" id="IPR027417">
    <property type="entry name" value="P-loop_NTPase"/>
</dbReference>
<keyword evidence="3" id="KW-0547">Nucleotide-binding</keyword>
<dbReference type="PANTHER" id="PTHR33295">
    <property type="entry name" value="ATPASE"/>
    <property type="match status" value="1"/>
</dbReference>
<comment type="caution">
    <text evidence="3">The sequence shown here is derived from an EMBL/GenBank/DDBJ whole genome shotgun (WGS) entry which is preliminary data.</text>
</comment>